<evidence type="ECO:0000313" key="7">
    <source>
        <dbReference type="EMBL" id="CAD6445007.1"/>
    </source>
</evidence>
<evidence type="ECO:0000256" key="6">
    <source>
        <dbReference type="SAM" id="Phobius"/>
    </source>
</evidence>
<evidence type="ECO:0000256" key="5">
    <source>
        <dbReference type="ARBA" id="ARBA00023136"/>
    </source>
</evidence>
<sequence length="670" mass="74647">MPSGTAPPAAGAQAQEGGMGPVVKSAVQGIAIFVGMQFLMKQITGNKGPATTTTTDASGAVMNVPANNGEIPPYHARPDRLNEGAVWSPIPQRIAPMWPTDSPLDITIVVSPTFVAEPIAKIPRERIVLDETGFIFGDYNARRSIDTSFDVPSEVQNNGTLWGHFYIGISGSKLDPATPGYDPTRAFHFVHPLTQYIAQKKMRKTKNLLAAAEETDEPEEEIPSGPVIKSHYHPNFTMSFIPDSGVMDFPSLHPAVRQYVHLEASGSRDGTGLNGWYYPLLFVNTFWQLKTHMTVLNSTVTRLPMHIDLQNFANWKFTLMASMEEGAKQTARNAAQGQAPPGGGDGSEFEMIKEVLLDTNIYLLATTIIVSIFHMIFEMMAFKSDISHYRNKKNNVGISVRSILGNVFMQGVIFLYLMDNNENTSWMILFTQGMGIVLEFWKITTVVNVRIRNAPNSIIPYRIAFEDKHVLSETEEKTKEYDAVAFKYMYMIAVPLLIAYGAYSLKYESHKSWYSFVIATLVGSVYAYGFLMMVPSLYINYRLKSVAHMPGRAMMYKFLNTFIDDLFAFTIKMPTLHRLATLRDDVIFFVYLYQSWKYKVDYTRVNEFGQGGDDEEVEEKIANKPLKSITGADASAKVGIEGAKVAEKKADELVGKATGSSKKAGATKRK</sequence>
<dbReference type="GO" id="GO:0016020">
    <property type="term" value="C:membrane"/>
    <property type="evidence" value="ECO:0007669"/>
    <property type="project" value="UniProtKB-SubCell"/>
</dbReference>
<accession>A0A8H2ZMZ6</accession>
<protein>
    <submittedName>
        <fullName evidence="7">5c15f3d6-e900-46e1-9b95-738ae1aa7bb3</fullName>
    </submittedName>
</protein>
<evidence type="ECO:0000256" key="3">
    <source>
        <dbReference type="ARBA" id="ARBA00022692"/>
    </source>
</evidence>
<keyword evidence="5 6" id="KW-0472">Membrane</keyword>
<name>A0A8H2ZMZ6_9HELO</name>
<evidence type="ECO:0000256" key="4">
    <source>
        <dbReference type="ARBA" id="ARBA00022989"/>
    </source>
</evidence>
<dbReference type="InterPro" id="IPR008429">
    <property type="entry name" value="CLPTM1"/>
</dbReference>
<organism evidence="7 8">
    <name type="scientific">Sclerotinia trifoliorum</name>
    <dbReference type="NCBI Taxonomy" id="28548"/>
    <lineage>
        <taxon>Eukaryota</taxon>
        <taxon>Fungi</taxon>
        <taxon>Dikarya</taxon>
        <taxon>Ascomycota</taxon>
        <taxon>Pezizomycotina</taxon>
        <taxon>Leotiomycetes</taxon>
        <taxon>Helotiales</taxon>
        <taxon>Sclerotiniaceae</taxon>
        <taxon>Sclerotinia</taxon>
    </lineage>
</organism>
<dbReference type="AlphaFoldDB" id="A0A8H2ZMZ6"/>
<dbReference type="Proteomes" id="UP000624404">
    <property type="component" value="Unassembled WGS sequence"/>
</dbReference>
<dbReference type="OrthoDB" id="378564at2759"/>
<dbReference type="Pfam" id="PF05602">
    <property type="entry name" value="CLPTM1"/>
    <property type="match status" value="1"/>
</dbReference>
<feature type="transmembrane region" description="Helical" evidence="6">
    <location>
        <begin position="424"/>
        <end position="441"/>
    </location>
</feature>
<gene>
    <name evidence="7" type="ORF">SCLTRI_LOCUS4797</name>
</gene>
<keyword evidence="3 6" id="KW-0812">Transmembrane</keyword>
<evidence type="ECO:0000313" key="8">
    <source>
        <dbReference type="Proteomes" id="UP000624404"/>
    </source>
</evidence>
<dbReference type="PANTHER" id="PTHR21347:SF0">
    <property type="entry name" value="LIPID SCRAMBLASE CLPTM1L"/>
    <property type="match status" value="1"/>
</dbReference>
<keyword evidence="8" id="KW-1185">Reference proteome</keyword>
<comment type="similarity">
    <text evidence="2">Belongs to the CLPTM1 family.</text>
</comment>
<feature type="transmembrane region" description="Helical" evidence="6">
    <location>
        <begin position="398"/>
        <end position="418"/>
    </location>
</feature>
<dbReference type="PANTHER" id="PTHR21347">
    <property type="entry name" value="CLEFT LIP AND PALATE ASSOCIATED TRANSMEMBRANE PROTEIN-RELATED"/>
    <property type="match status" value="1"/>
</dbReference>
<keyword evidence="4 6" id="KW-1133">Transmembrane helix</keyword>
<reference evidence="7" key="1">
    <citation type="submission" date="2020-10" db="EMBL/GenBank/DDBJ databases">
        <authorList>
            <person name="Kusch S."/>
        </authorList>
    </citation>
    <scope>NUCLEOTIDE SEQUENCE</scope>
    <source>
        <strain evidence="7">SwB9</strain>
    </source>
</reference>
<evidence type="ECO:0000256" key="2">
    <source>
        <dbReference type="ARBA" id="ARBA00009310"/>
    </source>
</evidence>
<comment type="caution">
    <text evidence="7">The sequence shown here is derived from an EMBL/GenBank/DDBJ whole genome shotgun (WGS) entry which is preliminary data.</text>
</comment>
<evidence type="ECO:0000256" key="1">
    <source>
        <dbReference type="ARBA" id="ARBA00004141"/>
    </source>
</evidence>
<dbReference type="GO" id="GO:0012505">
    <property type="term" value="C:endomembrane system"/>
    <property type="evidence" value="ECO:0007669"/>
    <property type="project" value="TreeGrafter"/>
</dbReference>
<feature type="transmembrane region" description="Helical" evidence="6">
    <location>
        <begin position="361"/>
        <end position="377"/>
    </location>
</feature>
<feature type="transmembrane region" description="Helical" evidence="6">
    <location>
        <begin position="513"/>
        <end position="539"/>
    </location>
</feature>
<comment type="subcellular location">
    <subcellularLocation>
        <location evidence="1">Membrane</location>
        <topology evidence="1">Multi-pass membrane protein</topology>
    </subcellularLocation>
</comment>
<feature type="transmembrane region" description="Helical" evidence="6">
    <location>
        <begin position="488"/>
        <end position="507"/>
    </location>
</feature>
<proteinExistence type="inferred from homology"/>
<dbReference type="EMBL" id="CAJHIA010000013">
    <property type="protein sequence ID" value="CAD6445007.1"/>
    <property type="molecule type" value="Genomic_DNA"/>
</dbReference>